<dbReference type="Gene3D" id="3.90.70.10">
    <property type="entry name" value="Cysteine proteinases"/>
    <property type="match status" value="1"/>
</dbReference>
<reference evidence="3 6" key="3">
    <citation type="submission" date="2020-08" db="EMBL/GenBank/DDBJ databases">
        <title>Genomic Encyclopedia of Type Strains, Phase IV (KMG-IV): sequencing the most valuable type-strain genomes for metagenomic binning, comparative biology and taxonomic classification.</title>
        <authorList>
            <person name="Goeker M."/>
        </authorList>
    </citation>
    <scope>NUCLEOTIDE SEQUENCE [LARGE SCALE GENOMIC DNA]</scope>
    <source>
        <strain evidence="3 6">DSM 23868</strain>
    </source>
</reference>
<evidence type="ECO:0000313" key="6">
    <source>
        <dbReference type="Proteomes" id="UP000553980"/>
    </source>
</evidence>
<dbReference type="GO" id="GO:0008234">
    <property type="term" value="F:cysteine-type peptidase activity"/>
    <property type="evidence" value="ECO:0007669"/>
    <property type="project" value="InterPro"/>
</dbReference>
<evidence type="ECO:0000313" key="5">
    <source>
        <dbReference type="Proteomes" id="UP000313390"/>
    </source>
</evidence>
<evidence type="ECO:0000313" key="3">
    <source>
        <dbReference type="EMBL" id="MBB4095669.1"/>
    </source>
</evidence>
<reference evidence="4" key="2">
    <citation type="submission" date="2019-06" db="EMBL/GenBank/DDBJ databases">
        <authorList>
            <person name="Hu M."/>
        </authorList>
    </citation>
    <scope>NUCLEOTIDE SEQUENCE</scope>
    <source>
        <strain evidence="4">08RB2639</strain>
    </source>
</reference>
<reference evidence="4 5" key="1">
    <citation type="journal article" date="2011" name="Int. J. Syst. Evol. Microbiol.">
        <title>Ochrobactrum pecoris sp. nov., isolated from farm animals.</title>
        <authorList>
            <person name="Kampfer P."/>
            <person name="Huber B."/>
            <person name="Busse H.J."/>
            <person name="Scholz H.C."/>
            <person name="Tomaso H."/>
            <person name="Hotzel H."/>
            <person name="Melzer F."/>
        </authorList>
    </citation>
    <scope>NUCLEOTIDE SEQUENCE [LARGE SCALE GENOMIC DNA]</scope>
    <source>
        <strain evidence="4 5">08RB2639</strain>
    </source>
</reference>
<organism evidence="4 5">
    <name type="scientific">Brucella pecoris</name>
    <dbReference type="NCBI Taxonomy" id="867683"/>
    <lineage>
        <taxon>Bacteria</taxon>
        <taxon>Pseudomonadati</taxon>
        <taxon>Pseudomonadota</taxon>
        <taxon>Alphaproteobacteria</taxon>
        <taxon>Hyphomicrobiales</taxon>
        <taxon>Brucellaceae</taxon>
        <taxon>Brucella/Ochrobactrum group</taxon>
        <taxon>Brucella</taxon>
    </lineage>
</organism>
<keyword evidence="6" id="KW-1185">Reference proteome</keyword>
<name>A0A5C5CES6_9HYPH</name>
<accession>A0A5C5CES6</accession>
<dbReference type="GO" id="GO:0006508">
    <property type="term" value="P:proteolysis"/>
    <property type="evidence" value="ECO:0007669"/>
    <property type="project" value="InterPro"/>
</dbReference>
<dbReference type="Pfam" id="PF00112">
    <property type="entry name" value="Peptidase_C1"/>
    <property type="match status" value="1"/>
</dbReference>
<feature type="region of interest" description="Disordered" evidence="1">
    <location>
        <begin position="80"/>
        <end position="112"/>
    </location>
</feature>
<protein>
    <submittedName>
        <fullName evidence="4">Peptidase C1</fullName>
    </submittedName>
</protein>
<dbReference type="RefSeq" id="WP_140022270.1">
    <property type="nucleotide sequence ID" value="NZ_JACIEX010000012.1"/>
</dbReference>
<dbReference type="InterPro" id="IPR000668">
    <property type="entry name" value="Peptidase_C1A_C"/>
</dbReference>
<comment type="caution">
    <text evidence="4">The sequence shown here is derived from an EMBL/GenBank/DDBJ whole genome shotgun (WGS) entry which is preliminary data.</text>
</comment>
<evidence type="ECO:0000256" key="1">
    <source>
        <dbReference type="SAM" id="MobiDB-lite"/>
    </source>
</evidence>
<dbReference type="EMBL" id="VEWK01000012">
    <property type="protein sequence ID" value="TNV09628.1"/>
    <property type="molecule type" value="Genomic_DNA"/>
</dbReference>
<evidence type="ECO:0000313" key="4">
    <source>
        <dbReference type="EMBL" id="TNV09628.1"/>
    </source>
</evidence>
<dbReference type="InterPro" id="IPR038765">
    <property type="entry name" value="Papain-like_cys_pep_sf"/>
</dbReference>
<dbReference type="EMBL" id="JACIEX010000012">
    <property type="protein sequence ID" value="MBB4095669.1"/>
    <property type="molecule type" value="Genomic_DNA"/>
</dbReference>
<proteinExistence type="predicted"/>
<sequence length="228" mass="24932">MSSIVVLKDLRPLFGPARNQGSRPTCLAFAASDTHAALRGPWAPLSCEYLFYHAQRRTSRSPTQGALPTAILAALRENGQPEENRWPYQPTVSSDEASWQPPAGISPVYGRNGRGKKASIDDVIEQIDRGVPAILLMTTSRSFFRPTSEGVVAAAKDEQPEPNRRHAVIAAAHGLVDNKRSVLVRNSWGPRWGKSGYAWLTEDFLVPRLKGIFELLEDLDVSSSSAAA</sequence>
<dbReference type="OrthoDB" id="5318987at2"/>
<dbReference type="SUPFAM" id="SSF54001">
    <property type="entry name" value="Cysteine proteinases"/>
    <property type="match status" value="1"/>
</dbReference>
<feature type="domain" description="Peptidase C1A papain C-terminal" evidence="2">
    <location>
        <begin position="16"/>
        <end position="201"/>
    </location>
</feature>
<gene>
    <name evidence="4" type="ORF">FIB18_19440</name>
    <name evidence="3" type="ORF">GGQ79_004221</name>
</gene>
<dbReference type="AlphaFoldDB" id="A0A5C5CES6"/>
<evidence type="ECO:0000259" key="2">
    <source>
        <dbReference type="Pfam" id="PF00112"/>
    </source>
</evidence>
<dbReference type="Proteomes" id="UP000313390">
    <property type="component" value="Unassembled WGS sequence"/>
</dbReference>
<dbReference type="Proteomes" id="UP000553980">
    <property type="component" value="Unassembled WGS sequence"/>
</dbReference>